<feature type="compositionally biased region" description="Low complexity" evidence="1">
    <location>
        <begin position="116"/>
        <end position="148"/>
    </location>
</feature>
<reference evidence="2" key="1">
    <citation type="submission" date="2023-07" db="EMBL/GenBank/DDBJ databases">
        <title>Black Yeasts Isolated from many extreme environments.</title>
        <authorList>
            <person name="Coleine C."/>
            <person name="Stajich J.E."/>
            <person name="Selbmann L."/>
        </authorList>
    </citation>
    <scope>NUCLEOTIDE SEQUENCE</scope>
    <source>
        <strain evidence="2">CCFEE 5485</strain>
    </source>
</reference>
<evidence type="ECO:0000313" key="3">
    <source>
        <dbReference type="Proteomes" id="UP001274830"/>
    </source>
</evidence>
<evidence type="ECO:0000313" key="2">
    <source>
        <dbReference type="EMBL" id="KAK3674828.1"/>
    </source>
</evidence>
<feature type="compositionally biased region" description="Basic and acidic residues" evidence="1">
    <location>
        <begin position="397"/>
        <end position="416"/>
    </location>
</feature>
<comment type="caution">
    <text evidence="2">The sequence shown here is derived from an EMBL/GenBank/DDBJ whole genome shotgun (WGS) entry which is preliminary data.</text>
</comment>
<proteinExistence type="predicted"/>
<accession>A0AAE0WN92</accession>
<protein>
    <submittedName>
        <fullName evidence="2">Uncharacterized protein</fullName>
    </submittedName>
</protein>
<dbReference type="EMBL" id="JAUTXT010000017">
    <property type="protein sequence ID" value="KAK3674828.1"/>
    <property type="molecule type" value="Genomic_DNA"/>
</dbReference>
<feature type="region of interest" description="Disordered" evidence="1">
    <location>
        <begin position="241"/>
        <end position="263"/>
    </location>
</feature>
<feature type="compositionally biased region" description="Low complexity" evidence="1">
    <location>
        <begin position="561"/>
        <end position="576"/>
    </location>
</feature>
<keyword evidence="3" id="KW-1185">Reference proteome</keyword>
<feature type="region of interest" description="Disordered" evidence="1">
    <location>
        <begin position="522"/>
        <end position="578"/>
    </location>
</feature>
<feature type="region of interest" description="Disordered" evidence="1">
    <location>
        <begin position="393"/>
        <end position="506"/>
    </location>
</feature>
<feature type="compositionally biased region" description="Low complexity" evidence="1">
    <location>
        <begin position="295"/>
        <end position="315"/>
    </location>
</feature>
<feature type="region of interest" description="Disordered" evidence="1">
    <location>
        <begin position="287"/>
        <end position="325"/>
    </location>
</feature>
<feature type="compositionally biased region" description="Basic and acidic residues" evidence="1">
    <location>
        <begin position="22"/>
        <end position="33"/>
    </location>
</feature>
<name>A0AAE0WN92_9PEZI</name>
<feature type="region of interest" description="Disordered" evidence="1">
    <location>
        <begin position="679"/>
        <end position="712"/>
    </location>
</feature>
<gene>
    <name evidence="2" type="ORF">LTR78_005172</name>
</gene>
<feature type="compositionally biased region" description="Polar residues" evidence="1">
    <location>
        <begin position="471"/>
        <end position="483"/>
    </location>
</feature>
<evidence type="ECO:0000256" key="1">
    <source>
        <dbReference type="SAM" id="MobiDB-lite"/>
    </source>
</evidence>
<dbReference type="AlphaFoldDB" id="A0AAE0WN92"/>
<feature type="region of interest" description="Disordered" evidence="1">
    <location>
        <begin position="1"/>
        <end position="158"/>
    </location>
</feature>
<feature type="compositionally biased region" description="Basic and acidic residues" evidence="1">
    <location>
        <begin position="439"/>
        <end position="462"/>
    </location>
</feature>
<dbReference type="Proteomes" id="UP001274830">
    <property type="component" value="Unassembled WGS sequence"/>
</dbReference>
<organism evidence="2 3">
    <name type="scientific">Recurvomyces mirabilis</name>
    <dbReference type="NCBI Taxonomy" id="574656"/>
    <lineage>
        <taxon>Eukaryota</taxon>
        <taxon>Fungi</taxon>
        <taxon>Dikarya</taxon>
        <taxon>Ascomycota</taxon>
        <taxon>Pezizomycotina</taxon>
        <taxon>Dothideomycetes</taxon>
        <taxon>Dothideomycetidae</taxon>
        <taxon>Mycosphaerellales</taxon>
        <taxon>Teratosphaeriaceae</taxon>
        <taxon>Recurvomyces</taxon>
    </lineage>
</organism>
<sequence>MDGTAENVGTTVPRKPLATGRVADRIRALEEQAARQAKVESMPTRKPLPGLTKLSAQDAKAAQELRTKRREMRVAAPPPESPLYRSQLDDEPYLHTPKPTKPIPILSKSSPELTHPTLSPLPQTATPTALLPRTSTAATSASTSTSRQFLPPSTRPTLGSAHLAGPYISNPNSALLSPSIYLSGTREKCVRHGRKHKPTQDQIAKGRNGAYHPTGLVNMRQMEATSPWIGPDVHFDFNVRLSGSQGSSGSEGKGGKTGSETCPDCKAELSIRRREDMWDIMWPVREADGEDDDGAAGTSTPTNSGGTTPRTRNTGSAMPTEKRAMVDHKQASTQDYLRDSIVTGALGQGVYAAIIERQGILERVVINKTSNQPTTLVLQRLSKELRAVAETLASTSSKDDLTGLRPANDDGRERTQAVDTVHNSHDEEDSTPEPPVHSETFHDARGLSKAAQDHVREEHKQEVNPAALPPGTQQTSKPTTARNVSGAVADSSKPIPELARPSGMPATAASAATMVQSILPNIHKRPPTAEPHDPTTGEHNTALPSPRFVATPDIPTPTPTTPTTSLSPPNPSKNTSLDPTKALLATIPNRLNLAIPADILHNLDLVEPALGVAEQVLLPIAKNPRPYHRGPGEPSKHLLAAVEKQFARLEKEKQTMRSGMRMETASNVAKAKDVEKEVLRKKEGSRSESGLGWLGVWRGGGGGGSSDHLGGH</sequence>